<proteinExistence type="predicted"/>
<dbReference type="EMBL" id="RBKU01000001">
    <property type="protein sequence ID" value="RKR82861.1"/>
    <property type="molecule type" value="Genomic_DNA"/>
</dbReference>
<sequence length="128" mass="15114">MIDVKKLKGRGRTLYLTVQASKFSNKVAAERAGFKENTYYTHVKKEDLSYVILAKYGIAINHDFSIDYPEMDEYFPDNLNNNAKTPTEKEHLQLKDKYTKLLEAHKELQERYSDLQVKYFQLLNKKDE</sequence>
<protein>
    <submittedName>
        <fullName evidence="2">Uncharacterized protein</fullName>
    </submittedName>
</protein>
<evidence type="ECO:0000313" key="2">
    <source>
        <dbReference type="EMBL" id="RKR82861.1"/>
    </source>
</evidence>
<reference evidence="2 3" key="1">
    <citation type="submission" date="2018-10" db="EMBL/GenBank/DDBJ databases">
        <title>Genomic Encyclopedia of Archaeal and Bacterial Type Strains, Phase II (KMG-II): from individual species to whole genera.</title>
        <authorList>
            <person name="Goeker M."/>
        </authorList>
    </citation>
    <scope>NUCLEOTIDE SEQUENCE [LARGE SCALE GENOMIC DNA]</scope>
    <source>
        <strain evidence="2 3">DSM 18602</strain>
    </source>
</reference>
<evidence type="ECO:0000256" key="1">
    <source>
        <dbReference type="SAM" id="Coils"/>
    </source>
</evidence>
<name>A0A495J2H8_9SPHI</name>
<dbReference type="OrthoDB" id="981159at2"/>
<gene>
    <name evidence="2" type="ORF">BDD43_3052</name>
</gene>
<evidence type="ECO:0000313" key="3">
    <source>
        <dbReference type="Proteomes" id="UP000268007"/>
    </source>
</evidence>
<accession>A0A495J2H8</accession>
<keyword evidence="1" id="KW-0175">Coiled coil</keyword>
<comment type="caution">
    <text evidence="2">The sequence shown here is derived from an EMBL/GenBank/DDBJ whole genome shotgun (WGS) entry which is preliminary data.</text>
</comment>
<dbReference type="Proteomes" id="UP000268007">
    <property type="component" value="Unassembled WGS sequence"/>
</dbReference>
<feature type="coiled-coil region" evidence="1">
    <location>
        <begin position="91"/>
        <end position="125"/>
    </location>
</feature>
<dbReference type="AlphaFoldDB" id="A0A495J2H8"/>
<dbReference type="RefSeq" id="WP_121198420.1">
    <property type="nucleotide sequence ID" value="NZ_RBKU01000001.1"/>
</dbReference>
<keyword evidence="3" id="KW-1185">Reference proteome</keyword>
<organism evidence="2 3">
    <name type="scientific">Mucilaginibacter gracilis</name>
    <dbReference type="NCBI Taxonomy" id="423350"/>
    <lineage>
        <taxon>Bacteria</taxon>
        <taxon>Pseudomonadati</taxon>
        <taxon>Bacteroidota</taxon>
        <taxon>Sphingobacteriia</taxon>
        <taxon>Sphingobacteriales</taxon>
        <taxon>Sphingobacteriaceae</taxon>
        <taxon>Mucilaginibacter</taxon>
    </lineage>
</organism>